<dbReference type="Proteomes" id="UP001652660">
    <property type="component" value="Chromosome 11e"/>
</dbReference>
<sequence>MAEKLGTPKTEEKAKKLAEEAMKVELKTKQELRSWEQHSAVISIPRFDYDASSSLLNHSHSGFLITCLVICQIFEYSNAEGSESLDVNMSAKKSRISVSTEEKLGNSLAKKDTADDFGEPGKCTENSRSFQIQLEII</sequence>
<evidence type="ECO:0000313" key="5">
    <source>
        <dbReference type="RefSeq" id="XP_071928942.1"/>
    </source>
</evidence>
<dbReference type="RefSeq" id="XP_071928941.1">
    <property type="nucleotide sequence ID" value="XM_072072840.1"/>
</dbReference>
<evidence type="ECO:0000313" key="2">
    <source>
        <dbReference type="Proteomes" id="UP001652660"/>
    </source>
</evidence>
<accession>A0A6P6V8L3</accession>
<evidence type="ECO:0000313" key="3">
    <source>
        <dbReference type="RefSeq" id="XP_027098287.2"/>
    </source>
</evidence>
<name>A0A6P6V8L3_COFAR</name>
<keyword evidence="2" id="KW-1185">Reference proteome</keyword>
<feature type="region of interest" description="Disordered" evidence="1">
    <location>
        <begin position="100"/>
        <end position="124"/>
    </location>
</feature>
<dbReference type="RefSeq" id="XP_071928943.1">
    <property type="nucleotide sequence ID" value="XM_072072842.1"/>
</dbReference>
<feature type="compositionally biased region" description="Basic and acidic residues" evidence="1">
    <location>
        <begin position="100"/>
        <end position="114"/>
    </location>
</feature>
<organism evidence="2 3">
    <name type="scientific">Coffea arabica</name>
    <name type="common">Arabian coffee</name>
    <dbReference type="NCBI Taxonomy" id="13443"/>
    <lineage>
        <taxon>Eukaryota</taxon>
        <taxon>Viridiplantae</taxon>
        <taxon>Streptophyta</taxon>
        <taxon>Embryophyta</taxon>
        <taxon>Tracheophyta</taxon>
        <taxon>Spermatophyta</taxon>
        <taxon>Magnoliopsida</taxon>
        <taxon>eudicotyledons</taxon>
        <taxon>Gunneridae</taxon>
        <taxon>Pentapetalae</taxon>
        <taxon>asterids</taxon>
        <taxon>lamiids</taxon>
        <taxon>Gentianales</taxon>
        <taxon>Rubiaceae</taxon>
        <taxon>Ixoroideae</taxon>
        <taxon>Gardenieae complex</taxon>
        <taxon>Bertiereae - Coffeeae clade</taxon>
        <taxon>Coffeeae</taxon>
        <taxon>Coffea</taxon>
    </lineage>
</organism>
<dbReference type="RefSeq" id="XP_071928942.1">
    <property type="nucleotide sequence ID" value="XM_072072841.1"/>
</dbReference>
<dbReference type="GeneID" id="113717699"/>
<proteinExistence type="predicted"/>
<dbReference type="GO" id="GO:0003723">
    <property type="term" value="F:RNA binding"/>
    <property type="evidence" value="ECO:0007669"/>
    <property type="project" value="InterPro"/>
</dbReference>
<reference evidence="3 4" key="2">
    <citation type="submission" date="2025-05" db="UniProtKB">
        <authorList>
            <consortium name="RefSeq"/>
        </authorList>
    </citation>
    <scope>IDENTIFICATION</scope>
    <source>
        <tissue evidence="3 4">Leaves</tissue>
    </source>
</reference>
<evidence type="ECO:0000256" key="1">
    <source>
        <dbReference type="SAM" id="MobiDB-lite"/>
    </source>
</evidence>
<dbReference type="GO" id="GO:0006400">
    <property type="term" value="P:tRNA modification"/>
    <property type="evidence" value="ECO:0007669"/>
    <property type="project" value="InterPro"/>
</dbReference>
<dbReference type="AlphaFoldDB" id="A0A6P6V8L3"/>
<protein>
    <submittedName>
        <fullName evidence="3 4">Uncharacterized protein isoform X2</fullName>
    </submittedName>
</protein>
<evidence type="ECO:0000313" key="4">
    <source>
        <dbReference type="RefSeq" id="XP_071928941.1"/>
    </source>
</evidence>
<dbReference type="RefSeq" id="XP_027098287.2">
    <property type="nucleotide sequence ID" value="XM_027242486.2"/>
</dbReference>
<gene>
    <name evidence="3 4 5 6" type="primary">LOC113717699</name>
</gene>
<reference evidence="2" key="1">
    <citation type="journal article" date="2025" name="Foods">
        <title>Unveiling the Microbial Signatures of Arabica Coffee Cherries: Insights into Ripeness Specific Diversity, Functional Traits, and Implications for Quality and Safety.</title>
        <authorList>
            <consortium name="RefSeq"/>
            <person name="Tenea G.N."/>
            <person name="Cifuentes V."/>
            <person name="Reyes P."/>
            <person name="Cevallos-Vallejos M."/>
        </authorList>
    </citation>
    <scope>NUCLEOTIDE SEQUENCE [LARGE SCALE GENOMIC DNA]</scope>
</reference>
<evidence type="ECO:0000313" key="6">
    <source>
        <dbReference type="RefSeq" id="XP_071928943.1"/>
    </source>
</evidence>